<dbReference type="GO" id="GO:0005739">
    <property type="term" value="C:mitochondrion"/>
    <property type="evidence" value="ECO:0007669"/>
    <property type="project" value="TreeGrafter"/>
</dbReference>
<dbReference type="EC" id="4.2.1.2" evidence="2"/>
<evidence type="ECO:0000256" key="1">
    <source>
        <dbReference type="ARBA" id="ARBA00009084"/>
    </source>
</evidence>
<dbReference type="GO" id="GO:0004333">
    <property type="term" value="F:fumarate hydratase activity"/>
    <property type="evidence" value="ECO:0007669"/>
    <property type="project" value="UniProtKB-EC"/>
</dbReference>
<protein>
    <recommendedName>
        <fullName evidence="2">fumarate hydratase</fullName>
        <ecNumber evidence="2">4.2.1.2</ecNumber>
    </recommendedName>
</protein>
<dbReference type="InterPro" id="IPR005677">
    <property type="entry name" value="Fum_hydII"/>
</dbReference>
<sequence>MENHRRKLERDALGSLEVPNDRYFGAQTMRSSLQYHIGGQEERVPRAVIQAMGIVKKAAAEVSQEFGLDPEISSSIAKAADEVITGQLYDEGHFPLHIWQSGSGAQTNMNVNEVISARANEIMGGTQDPVHLYDHVNNLHSSNDTYPTAIHIAVGIELTHRLKPALTLLHDSVKAKSTGCNKIIMMGHIKTTKDAGPTTLSQNFSDYAHQLSNCLERLEAVLPRVWQLRMGETTAGTGHSIRKGFAGKCIERIAQITSLPFAKTANFMESLGARDAMVEVHGALNTIAASIMKIANGVRFLCLDPRNGLSETEGGSPGNLSHCEVLTMICVQVMGNHVAVTIGGNNGHFELNAFKPLVASNVLRSIKLLTDGCISFNDNCLRAINDNKENVAKMMGDSLMLASTLEPHVGFERACQLAASALMNGTTLKDECLRIGISETQINDWLCSDETPSLH</sequence>
<dbReference type="PRINTS" id="PR00149">
    <property type="entry name" value="FUMRATELYASE"/>
</dbReference>
<dbReference type="SMR" id="B4MKH2"/>
<dbReference type="Gene3D" id="1.10.40.30">
    <property type="entry name" value="Fumarase/aspartase (C-terminal domain)"/>
    <property type="match status" value="1"/>
</dbReference>
<accession>B4MKH2</accession>
<dbReference type="AlphaFoldDB" id="B4MKH2"/>
<dbReference type="Gene3D" id="1.10.275.10">
    <property type="entry name" value="Fumarase/aspartase (N-terminal domain)"/>
    <property type="match status" value="1"/>
</dbReference>
<dbReference type="GO" id="GO:0006099">
    <property type="term" value="P:tricarboxylic acid cycle"/>
    <property type="evidence" value="ECO:0007669"/>
    <property type="project" value="UniProtKB-UniPathway"/>
</dbReference>
<keyword evidence="5" id="KW-1185">Reference proteome</keyword>
<dbReference type="STRING" id="7260.B4MKH2"/>
<organism evidence="4 5">
    <name type="scientific">Drosophila willistoni</name>
    <name type="common">Fruit fly</name>
    <dbReference type="NCBI Taxonomy" id="7260"/>
    <lineage>
        <taxon>Eukaryota</taxon>
        <taxon>Metazoa</taxon>
        <taxon>Ecdysozoa</taxon>
        <taxon>Arthropoda</taxon>
        <taxon>Hexapoda</taxon>
        <taxon>Insecta</taxon>
        <taxon>Pterygota</taxon>
        <taxon>Neoptera</taxon>
        <taxon>Endopterygota</taxon>
        <taxon>Diptera</taxon>
        <taxon>Brachycera</taxon>
        <taxon>Muscomorpha</taxon>
        <taxon>Ephydroidea</taxon>
        <taxon>Drosophilidae</taxon>
        <taxon>Drosophila</taxon>
        <taxon>Sophophora</taxon>
    </lineage>
</organism>
<dbReference type="SUPFAM" id="SSF48557">
    <property type="entry name" value="L-aspartase-like"/>
    <property type="match status" value="1"/>
</dbReference>
<dbReference type="InterPro" id="IPR000362">
    <property type="entry name" value="Fumarate_lyase_fam"/>
</dbReference>
<dbReference type="FunFam" id="1.10.275.10:FF:000001">
    <property type="entry name" value="Fumarate hydratase, mitochondrial"/>
    <property type="match status" value="1"/>
</dbReference>
<dbReference type="PANTHER" id="PTHR11444">
    <property type="entry name" value="ASPARTATEAMMONIA/ARGININOSUCCINATE/ADENYLOSUCCINATE LYASE"/>
    <property type="match status" value="1"/>
</dbReference>
<dbReference type="Gene3D" id="1.20.200.10">
    <property type="entry name" value="Fumarase/aspartase (Central domain)"/>
    <property type="match status" value="1"/>
</dbReference>
<dbReference type="HOGENOM" id="CLU_021594_4_1_1"/>
<dbReference type="OrthoDB" id="1738025at2759"/>
<comment type="similarity">
    <text evidence="1">Belongs to the class-II fumarase/aspartase family. Fumarase subfamily.</text>
</comment>
<dbReference type="EMBL" id="CH963847">
    <property type="protein sequence ID" value="EDW72678.1"/>
    <property type="molecule type" value="Genomic_DNA"/>
</dbReference>
<proteinExistence type="inferred from homology"/>
<evidence type="ECO:0000256" key="2">
    <source>
        <dbReference type="ARBA" id="ARBA00012921"/>
    </source>
</evidence>
<dbReference type="Pfam" id="PF00206">
    <property type="entry name" value="Lyase_1"/>
    <property type="match status" value="1"/>
</dbReference>
<dbReference type="PANTHER" id="PTHR11444:SF1">
    <property type="entry name" value="FUMARATE HYDRATASE, MITOCHONDRIAL"/>
    <property type="match status" value="1"/>
</dbReference>
<dbReference type="InterPro" id="IPR008948">
    <property type="entry name" value="L-Aspartase-like"/>
</dbReference>
<dbReference type="PhylomeDB" id="B4MKH2"/>
<dbReference type="eggNOG" id="KOG1317">
    <property type="taxonomic scope" value="Eukaryota"/>
</dbReference>
<feature type="domain" description="Fumarate lyase N-terminal" evidence="3">
    <location>
        <begin position="14"/>
        <end position="335"/>
    </location>
</feature>
<dbReference type="Proteomes" id="UP000007798">
    <property type="component" value="Unassembled WGS sequence"/>
</dbReference>
<evidence type="ECO:0000313" key="5">
    <source>
        <dbReference type="Proteomes" id="UP000007798"/>
    </source>
</evidence>
<evidence type="ECO:0000313" key="4">
    <source>
        <dbReference type="EMBL" id="EDW72678.1"/>
    </source>
</evidence>
<evidence type="ECO:0000259" key="3">
    <source>
        <dbReference type="Pfam" id="PF00206"/>
    </source>
</evidence>
<dbReference type="UniPathway" id="UPA00223">
    <property type="reaction ID" value="UER01007"/>
</dbReference>
<name>B4MKH2_DROWI</name>
<dbReference type="InParanoid" id="B4MKH2"/>
<dbReference type="GO" id="GO:0006106">
    <property type="term" value="P:fumarate metabolic process"/>
    <property type="evidence" value="ECO:0007669"/>
    <property type="project" value="InterPro"/>
</dbReference>
<dbReference type="GO" id="GO:0006108">
    <property type="term" value="P:malate metabolic process"/>
    <property type="evidence" value="ECO:0007669"/>
    <property type="project" value="TreeGrafter"/>
</dbReference>
<reference evidence="4 5" key="1">
    <citation type="journal article" date="2007" name="Nature">
        <title>Evolution of genes and genomes on the Drosophila phylogeny.</title>
        <authorList>
            <consortium name="Drosophila 12 Genomes Consortium"/>
            <person name="Clark A.G."/>
            <person name="Eisen M.B."/>
            <person name="Smith D.R."/>
            <person name="Bergman C.M."/>
            <person name="Oliver B."/>
            <person name="Markow T.A."/>
            <person name="Kaufman T.C."/>
            <person name="Kellis M."/>
            <person name="Gelbart W."/>
            <person name="Iyer V.N."/>
            <person name="Pollard D.A."/>
            <person name="Sackton T.B."/>
            <person name="Larracuente A.M."/>
            <person name="Singh N.D."/>
            <person name="Abad J.P."/>
            <person name="Abt D.N."/>
            <person name="Adryan B."/>
            <person name="Aguade M."/>
            <person name="Akashi H."/>
            <person name="Anderson W.W."/>
            <person name="Aquadro C.F."/>
            <person name="Ardell D.H."/>
            <person name="Arguello R."/>
            <person name="Artieri C.G."/>
            <person name="Barbash D.A."/>
            <person name="Barker D."/>
            <person name="Barsanti P."/>
            <person name="Batterham P."/>
            <person name="Batzoglou S."/>
            <person name="Begun D."/>
            <person name="Bhutkar A."/>
            <person name="Blanco E."/>
            <person name="Bosak S.A."/>
            <person name="Bradley R.K."/>
            <person name="Brand A.D."/>
            <person name="Brent M.R."/>
            <person name="Brooks A.N."/>
            <person name="Brown R.H."/>
            <person name="Butlin R.K."/>
            <person name="Caggese C."/>
            <person name="Calvi B.R."/>
            <person name="Bernardo de Carvalho A."/>
            <person name="Caspi A."/>
            <person name="Castrezana S."/>
            <person name="Celniker S.E."/>
            <person name="Chang J.L."/>
            <person name="Chapple C."/>
            <person name="Chatterji S."/>
            <person name="Chinwalla A."/>
            <person name="Civetta A."/>
            <person name="Clifton S.W."/>
            <person name="Comeron J.M."/>
            <person name="Costello J.C."/>
            <person name="Coyne J.A."/>
            <person name="Daub J."/>
            <person name="David R.G."/>
            <person name="Delcher A.L."/>
            <person name="Delehaunty K."/>
            <person name="Do C.B."/>
            <person name="Ebling H."/>
            <person name="Edwards K."/>
            <person name="Eickbush T."/>
            <person name="Evans J.D."/>
            <person name="Filipski A."/>
            <person name="Findeiss S."/>
            <person name="Freyhult E."/>
            <person name="Fulton L."/>
            <person name="Fulton R."/>
            <person name="Garcia A.C."/>
            <person name="Gardiner A."/>
            <person name="Garfield D.A."/>
            <person name="Garvin B.E."/>
            <person name="Gibson G."/>
            <person name="Gilbert D."/>
            <person name="Gnerre S."/>
            <person name="Godfrey J."/>
            <person name="Good R."/>
            <person name="Gotea V."/>
            <person name="Gravely B."/>
            <person name="Greenberg A.J."/>
            <person name="Griffiths-Jones S."/>
            <person name="Gross S."/>
            <person name="Guigo R."/>
            <person name="Gustafson E.A."/>
            <person name="Haerty W."/>
            <person name="Hahn M.W."/>
            <person name="Halligan D.L."/>
            <person name="Halpern A.L."/>
            <person name="Halter G.M."/>
            <person name="Han M.V."/>
            <person name="Heger A."/>
            <person name="Hillier L."/>
            <person name="Hinrichs A.S."/>
            <person name="Holmes I."/>
            <person name="Hoskins R.A."/>
            <person name="Hubisz M.J."/>
            <person name="Hultmark D."/>
            <person name="Huntley M.A."/>
            <person name="Jaffe D.B."/>
            <person name="Jagadeeshan S."/>
            <person name="Jeck W.R."/>
            <person name="Johnson J."/>
            <person name="Jones C.D."/>
            <person name="Jordan W.C."/>
            <person name="Karpen G.H."/>
            <person name="Kataoka E."/>
            <person name="Keightley P.D."/>
            <person name="Kheradpour P."/>
            <person name="Kirkness E.F."/>
            <person name="Koerich L.B."/>
            <person name="Kristiansen K."/>
            <person name="Kudrna D."/>
            <person name="Kulathinal R.J."/>
            <person name="Kumar S."/>
            <person name="Kwok R."/>
            <person name="Lander E."/>
            <person name="Langley C.H."/>
            <person name="Lapoint R."/>
            <person name="Lazzaro B.P."/>
            <person name="Lee S.J."/>
            <person name="Levesque L."/>
            <person name="Li R."/>
            <person name="Lin C.F."/>
            <person name="Lin M.F."/>
            <person name="Lindblad-Toh K."/>
            <person name="Llopart A."/>
            <person name="Long M."/>
            <person name="Low L."/>
            <person name="Lozovsky E."/>
            <person name="Lu J."/>
            <person name="Luo M."/>
            <person name="Machado C.A."/>
            <person name="Makalowski W."/>
            <person name="Marzo M."/>
            <person name="Matsuda M."/>
            <person name="Matzkin L."/>
            <person name="McAllister B."/>
            <person name="McBride C.S."/>
            <person name="McKernan B."/>
            <person name="McKernan K."/>
            <person name="Mendez-Lago M."/>
            <person name="Minx P."/>
            <person name="Mollenhauer M.U."/>
            <person name="Montooth K."/>
            <person name="Mount S.M."/>
            <person name="Mu X."/>
            <person name="Myers E."/>
            <person name="Negre B."/>
            <person name="Newfeld S."/>
            <person name="Nielsen R."/>
            <person name="Noor M.A."/>
            <person name="O'Grady P."/>
            <person name="Pachter L."/>
            <person name="Papaceit M."/>
            <person name="Parisi M.J."/>
            <person name="Parisi M."/>
            <person name="Parts L."/>
            <person name="Pedersen J.S."/>
            <person name="Pesole G."/>
            <person name="Phillippy A.M."/>
            <person name="Ponting C.P."/>
            <person name="Pop M."/>
            <person name="Porcelli D."/>
            <person name="Powell J.R."/>
            <person name="Prohaska S."/>
            <person name="Pruitt K."/>
            <person name="Puig M."/>
            <person name="Quesneville H."/>
            <person name="Ram K.R."/>
            <person name="Rand D."/>
            <person name="Rasmussen M.D."/>
            <person name="Reed L.K."/>
            <person name="Reenan R."/>
            <person name="Reily A."/>
            <person name="Remington K.A."/>
            <person name="Rieger T.T."/>
            <person name="Ritchie M.G."/>
            <person name="Robin C."/>
            <person name="Rogers Y.H."/>
            <person name="Rohde C."/>
            <person name="Rozas J."/>
            <person name="Rubenfield M.J."/>
            <person name="Ruiz A."/>
            <person name="Russo S."/>
            <person name="Salzberg S.L."/>
            <person name="Sanchez-Gracia A."/>
            <person name="Saranga D.J."/>
            <person name="Sato H."/>
            <person name="Schaeffer S.W."/>
            <person name="Schatz M.C."/>
            <person name="Schlenke T."/>
            <person name="Schwartz R."/>
            <person name="Segarra C."/>
            <person name="Singh R.S."/>
            <person name="Sirot L."/>
            <person name="Sirota M."/>
            <person name="Sisneros N.B."/>
            <person name="Smith C.D."/>
            <person name="Smith T.F."/>
            <person name="Spieth J."/>
            <person name="Stage D.E."/>
            <person name="Stark A."/>
            <person name="Stephan W."/>
            <person name="Strausberg R.L."/>
            <person name="Strempel S."/>
            <person name="Sturgill D."/>
            <person name="Sutton G."/>
            <person name="Sutton G.G."/>
            <person name="Tao W."/>
            <person name="Teichmann S."/>
            <person name="Tobari Y.N."/>
            <person name="Tomimura Y."/>
            <person name="Tsolas J.M."/>
            <person name="Valente V.L."/>
            <person name="Venter E."/>
            <person name="Venter J.C."/>
            <person name="Vicario S."/>
            <person name="Vieira F.G."/>
            <person name="Vilella A.J."/>
            <person name="Villasante A."/>
            <person name="Walenz B."/>
            <person name="Wang J."/>
            <person name="Wasserman M."/>
            <person name="Watts T."/>
            <person name="Wilson D."/>
            <person name="Wilson R.K."/>
            <person name="Wing R.A."/>
            <person name="Wolfner M.F."/>
            <person name="Wong A."/>
            <person name="Wong G.K."/>
            <person name="Wu C.I."/>
            <person name="Wu G."/>
            <person name="Yamamoto D."/>
            <person name="Yang H.P."/>
            <person name="Yang S.P."/>
            <person name="Yorke J.A."/>
            <person name="Yoshida K."/>
            <person name="Zdobnov E."/>
            <person name="Zhang P."/>
            <person name="Zhang Y."/>
            <person name="Zimin A.V."/>
            <person name="Baldwin J."/>
            <person name="Abdouelleil A."/>
            <person name="Abdulkadir J."/>
            <person name="Abebe A."/>
            <person name="Abera B."/>
            <person name="Abreu J."/>
            <person name="Acer S.C."/>
            <person name="Aftuck L."/>
            <person name="Alexander A."/>
            <person name="An P."/>
            <person name="Anderson E."/>
            <person name="Anderson S."/>
            <person name="Arachi H."/>
            <person name="Azer M."/>
            <person name="Bachantsang P."/>
            <person name="Barry A."/>
            <person name="Bayul T."/>
            <person name="Berlin A."/>
            <person name="Bessette D."/>
            <person name="Bloom T."/>
            <person name="Blye J."/>
            <person name="Boguslavskiy L."/>
            <person name="Bonnet C."/>
            <person name="Boukhgalter B."/>
            <person name="Bourzgui I."/>
            <person name="Brown A."/>
            <person name="Cahill P."/>
            <person name="Channer S."/>
            <person name="Cheshatsang Y."/>
            <person name="Chuda L."/>
            <person name="Citroen M."/>
            <person name="Collymore A."/>
            <person name="Cooke P."/>
            <person name="Costello M."/>
            <person name="D'Aco K."/>
            <person name="Daza R."/>
            <person name="De Haan G."/>
            <person name="DeGray S."/>
            <person name="DeMaso C."/>
            <person name="Dhargay N."/>
            <person name="Dooley K."/>
            <person name="Dooley E."/>
            <person name="Doricent M."/>
            <person name="Dorje P."/>
            <person name="Dorjee K."/>
            <person name="Dupes A."/>
            <person name="Elong R."/>
            <person name="Falk J."/>
            <person name="Farina A."/>
            <person name="Faro S."/>
            <person name="Ferguson D."/>
            <person name="Fisher S."/>
            <person name="Foley C.D."/>
            <person name="Franke A."/>
            <person name="Friedrich D."/>
            <person name="Gadbois L."/>
            <person name="Gearin G."/>
            <person name="Gearin C.R."/>
            <person name="Giannoukos G."/>
            <person name="Goode T."/>
            <person name="Graham J."/>
            <person name="Grandbois E."/>
            <person name="Grewal S."/>
            <person name="Gyaltsen K."/>
            <person name="Hafez N."/>
            <person name="Hagos B."/>
            <person name="Hall J."/>
            <person name="Henson C."/>
            <person name="Hollinger A."/>
            <person name="Honan T."/>
            <person name="Huard M.D."/>
            <person name="Hughes L."/>
            <person name="Hurhula B."/>
            <person name="Husby M.E."/>
            <person name="Kamat A."/>
            <person name="Kanga B."/>
            <person name="Kashin S."/>
            <person name="Khazanovich D."/>
            <person name="Kisner P."/>
            <person name="Lance K."/>
            <person name="Lara M."/>
            <person name="Lee W."/>
            <person name="Lennon N."/>
            <person name="Letendre F."/>
            <person name="LeVine R."/>
            <person name="Lipovsky A."/>
            <person name="Liu X."/>
            <person name="Liu J."/>
            <person name="Liu S."/>
            <person name="Lokyitsang T."/>
            <person name="Lokyitsang Y."/>
            <person name="Lubonja R."/>
            <person name="Lui A."/>
            <person name="MacDonald P."/>
            <person name="Magnisalis V."/>
            <person name="Maru K."/>
            <person name="Matthews C."/>
            <person name="McCusker W."/>
            <person name="McDonough S."/>
            <person name="Mehta T."/>
            <person name="Meldrim J."/>
            <person name="Meneus L."/>
            <person name="Mihai O."/>
            <person name="Mihalev A."/>
            <person name="Mihova T."/>
            <person name="Mittelman R."/>
            <person name="Mlenga V."/>
            <person name="Montmayeur A."/>
            <person name="Mulrain L."/>
            <person name="Navidi A."/>
            <person name="Naylor J."/>
            <person name="Negash T."/>
            <person name="Nguyen T."/>
            <person name="Nguyen N."/>
            <person name="Nicol R."/>
            <person name="Norbu C."/>
            <person name="Norbu N."/>
            <person name="Novod N."/>
            <person name="O'Neill B."/>
            <person name="Osman S."/>
            <person name="Markiewicz E."/>
            <person name="Oyono O.L."/>
            <person name="Patti C."/>
            <person name="Phunkhang P."/>
            <person name="Pierre F."/>
            <person name="Priest M."/>
            <person name="Raghuraman S."/>
            <person name="Rege F."/>
            <person name="Reyes R."/>
            <person name="Rise C."/>
            <person name="Rogov P."/>
            <person name="Ross K."/>
            <person name="Ryan E."/>
            <person name="Settipalli S."/>
            <person name="Shea T."/>
            <person name="Sherpa N."/>
            <person name="Shi L."/>
            <person name="Shih D."/>
            <person name="Sparrow T."/>
            <person name="Spaulding J."/>
            <person name="Stalker J."/>
            <person name="Stange-Thomann N."/>
            <person name="Stavropoulos S."/>
            <person name="Stone C."/>
            <person name="Strader C."/>
            <person name="Tesfaye S."/>
            <person name="Thomson T."/>
            <person name="Thoulutsang Y."/>
            <person name="Thoulutsang D."/>
            <person name="Topham K."/>
            <person name="Topping I."/>
            <person name="Tsamla T."/>
            <person name="Vassiliev H."/>
            <person name="Vo A."/>
            <person name="Wangchuk T."/>
            <person name="Wangdi T."/>
            <person name="Weiand M."/>
            <person name="Wilkinson J."/>
            <person name="Wilson A."/>
            <person name="Yadav S."/>
            <person name="Young G."/>
            <person name="Yu Q."/>
            <person name="Zembek L."/>
            <person name="Zhong D."/>
            <person name="Zimmer A."/>
            <person name="Zwirko Z."/>
            <person name="Jaffe D.B."/>
            <person name="Alvarez P."/>
            <person name="Brockman W."/>
            <person name="Butler J."/>
            <person name="Chin C."/>
            <person name="Gnerre S."/>
            <person name="Grabherr M."/>
            <person name="Kleber M."/>
            <person name="Mauceli E."/>
            <person name="MacCallum I."/>
        </authorList>
    </citation>
    <scope>NUCLEOTIDE SEQUENCE [LARGE SCALE GENOMIC DNA]</scope>
    <source>
        <strain evidence="5">Tucson 14030-0811.24</strain>
    </source>
</reference>
<dbReference type="InterPro" id="IPR024083">
    <property type="entry name" value="Fumarase/histidase_N"/>
</dbReference>
<gene>
    <name evidence="4" type="primary">Dwil\GK17051</name>
    <name evidence="4" type="ORF">Dwil_GK17051</name>
</gene>
<dbReference type="KEGG" id="dwi:6638993"/>
<dbReference type="InterPro" id="IPR022761">
    <property type="entry name" value="Fumarate_lyase_N"/>
</dbReference>
<keyword evidence="4" id="KW-0456">Lyase</keyword>